<dbReference type="Gene3D" id="3.30.1920.10">
    <property type="entry name" value="Baseplate protein-like domains - 2 layer sandwich fold"/>
    <property type="match status" value="1"/>
</dbReference>
<sequence>MSGLLADAADVLGWGDVASDEVSIIVGGRRTTGWEAVSIRMSVEVMPWTFELETTEWAPDMAAEVTIQAGAPCEINIGPDRVLTGLVISVSRFGDANSHGVRVVGASRSFDLVNNSALFSTFQITGTDAVALANKVARPFGITAITVGEVDRTPIQQFDVILTETAYEIIERVCRYAALLVYDHTDGNIHLSRAGSTVAASGFELGRNVERFEATATVAERHSQISAVRQTTDTLFASPDAADLGGQMDLITAVGPVKDPTIQRYSPLIIPAEMADMGNEVTRRRVQWEINRRLGRSFAVSLTCDSWRDSAGALWAVNTLAPLNLSQAKVAPKAPWLIGEIVFRRDGEGTHADIVLMPREAYLPEPVLLNPLATEVGQAIREQQGAAPSLAGQDAAIAVDPEALPGLIR</sequence>
<comment type="caution">
    <text evidence="4">The sequence shown here is derived from an EMBL/GenBank/DDBJ whole genome shotgun (WGS) entry which is preliminary data.</text>
</comment>
<dbReference type="Pfam" id="PF21929">
    <property type="entry name" value="GpP_4th"/>
    <property type="match status" value="1"/>
</dbReference>
<accession>A0ABT1VWE7</accession>
<evidence type="ECO:0000313" key="5">
    <source>
        <dbReference type="Proteomes" id="UP001524547"/>
    </source>
</evidence>
<evidence type="ECO:0000259" key="2">
    <source>
        <dbReference type="Pfam" id="PF21929"/>
    </source>
</evidence>
<dbReference type="InterPro" id="IPR026276">
    <property type="entry name" value="Baseplate_GpP"/>
</dbReference>
<dbReference type="InterPro" id="IPR053981">
    <property type="entry name" value="Gp44/GpP-like_2nd"/>
</dbReference>
<feature type="domain" description="Baseplate hub protein gp44/GpP-like second" evidence="3">
    <location>
        <begin position="111"/>
        <end position="192"/>
    </location>
</feature>
<gene>
    <name evidence="4" type="ORF">NFI88_06610</name>
</gene>
<evidence type="ECO:0000313" key="4">
    <source>
        <dbReference type="EMBL" id="MCQ8240515.1"/>
    </source>
</evidence>
<dbReference type="PIRSF" id="PIRSF004440">
    <property type="entry name" value="GpP"/>
    <property type="match status" value="1"/>
</dbReference>
<dbReference type="Gene3D" id="2.30.300.10">
    <property type="entry name" value="Baseplate protein-like domain - beta roll fold"/>
    <property type="match status" value="1"/>
</dbReference>
<organism evidence="4 5">
    <name type="scientific">Rhizosaccharibacter radicis</name>
    <dbReference type="NCBI Taxonomy" id="2782605"/>
    <lineage>
        <taxon>Bacteria</taxon>
        <taxon>Pseudomonadati</taxon>
        <taxon>Pseudomonadota</taxon>
        <taxon>Alphaproteobacteria</taxon>
        <taxon>Acetobacterales</taxon>
        <taxon>Acetobacteraceae</taxon>
        <taxon>Rhizosaccharibacter</taxon>
    </lineage>
</organism>
<protein>
    <submittedName>
        <fullName evidence="4">Phage tail protein</fullName>
    </submittedName>
</protein>
<dbReference type="Pfam" id="PF21683">
    <property type="entry name" value="GpP-like_1st"/>
    <property type="match status" value="1"/>
</dbReference>
<keyword evidence="5" id="KW-1185">Reference proteome</keyword>
<dbReference type="Proteomes" id="UP001524547">
    <property type="component" value="Unassembled WGS sequence"/>
</dbReference>
<evidence type="ECO:0000259" key="1">
    <source>
        <dbReference type="Pfam" id="PF21683"/>
    </source>
</evidence>
<dbReference type="Gene3D" id="3.55.50.10">
    <property type="entry name" value="Baseplate protein-like domains"/>
    <property type="match status" value="1"/>
</dbReference>
<evidence type="ECO:0000259" key="3">
    <source>
        <dbReference type="Pfam" id="PF22255"/>
    </source>
</evidence>
<reference evidence="4 5" key="1">
    <citation type="submission" date="2022-06" db="EMBL/GenBank/DDBJ databases">
        <title>Rhizosaccharibacter gen. nov. sp. nov. KSS12, endophytic bacteria isolated from sugarcane.</title>
        <authorList>
            <person name="Pitiwittayakul N."/>
        </authorList>
    </citation>
    <scope>NUCLEOTIDE SEQUENCE [LARGE SCALE GENOMIC DNA]</scope>
    <source>
        <strain evidence="4 5">KSS12</strain>
    </source>
</reference>
<dbReference type="SUPFAM" id="SSF69279">
    <property type="entry name" value="Phage tail proteins"/>
    <property type="match status" value="2"/>
</dbReference>
<dbReference type="RefSeq" id="WP_422919264.1">
    <property type="nucleotide sequence ID" value="NZ_JAMZEJ010000004.1"/>
</dbReference>
<dbReference type="InterPro" id="IPR049354">
    <property type="entry name" value="GpP-like_N"/>
</dbReference>
<dbReference type="Pfam" id="PF22255">
    <property type="entry name" value="Gp44-like_2nd"/>
    <property type="match status" value="1"/>
</dbReference>
<dbReference type="InterPro" id="IPR023399">
    <property type="entry name" value="Baseplate-like_2-layer_sand"/>
</dbReference>
<dbReference type="EMBL" id="JAMZEJ010000004">
    <property type="protein sequence ID" value="MCQ8240515.1"/>
    <property type="molecule type" value="Genomic_DNA"/>
</dbReference>
<proteinExistence type="predicted"/>
<dbReference type="InterPro" id="IPR053982">
    <property type="entry name" value="Gp44/GpP-like_C"/>
</dbReference>
<feature type="domain" description="Baseplate hub protein gp44/GpP-like C-terminal" evidence="2">
    <location>
        <begin position="281"/>
        <end position="365"/>
    </location>
</feature>
<feature type="domain" description="Baseplate hub protein gp44-like N-terminal" evidence="1">
    <location>
        <begin position="21"/>
        <end position="105"/>
    </location>
</feature>
<name>A0ABT1VWE7_9PROT</name>